<evidence type="ECO:0000313" key="2">
    <source>
        <dbReference type="Proteomes" id="UP001594288"/>
    </source>
</evidence>
<sequence>VVWTDYRNSNVGVYHMFYDGVTWSVDSLISMAAATAYSPSIAADGAGNVHAVWTDHRDGASEIYYRAYDGSGWGPSQRLTNDPSSSLYPSVAAGYAGSVHVVWQDIRDGAWEIYCKTHDGVAWSDDVRLTNSTSASTYTSIAVDAAGDVHVVWQDTRDGNDEIYYGRYHNAWGPNERLTVDPNVSEHPCIAIASDGRVHVVWNDDRDGNKEIYHKTFDGVLWSADTRLTYYSANSIKPSIAPDDSDGVHVVWLDSRDSHDDIYYKGFDGITWGPDESLTDVSVVTSPRNASISLDGQGNRNVVFQDRRDGNFEIYWKLFYAPELPDPEITSIVPAEGPAGEVTEITGLSGADFASPARVWLHKAGETDIAGFDVTVWSSQMITFHLELMGAAEGEWDVVLENPDGKQATLEGGFSVLASLWSDDVRLTNDPASSSIPEPNARCVAADDLGNLHVVWSDERDGNSEIYYKKHNGTAWGADERLTVDASYSHSPSLATYGSEIHVVWNDYRDGNWELYYKHHDGAAWGPDERLTTESYGSLYPSAAVNSTGALHVVWEDARGEQCYRIYHKVFDGMEWGPDELISERPVTHHTPAIAIDTSDNIHVVFYKERVQTDLGEVRYKMFDGLSWTAEIILTTGGNVGAPTIAPDSQGNVHVAWHEGPYFEYDVFYKRFNGSDWDATYQVSNAEQCAYFASAAADNDGNAYVVWSEILGGNRELYIRQFDGISWRPEMRLTDAPGVSVYPSTAVDEEGRLHVVWRDDRDGNQEIYYKLRDTLLYAGTDDYRPLPPPPALAFK</sequence>
<dbReference type="PANTHER" id="PTHR36842:SF1">
    <property type="entry name" value="PROTEIN TOLB"/>
    <property type="match status" value="1"/>
</dbReference>
<protein>
    <submittedName>
        <fullName evidence="1">Uncharacterized protein</fullName>
    </submittedName>
</protein>
<accession>A0ABV6YQZ6</accession>
<feature type="non-terminal residue" evidence="1">
    <location>
        <position position="1"/>
    </location>
</feature>
<proteinExistence type="predicted"/>
<comment type="caution">
    <text evidence="1">The sequence shown here is derived from an EMBL/GenBank/DDBJ whole genome shotgun (WGS) entry which is preliminary data.</text>
</comment>
<dbReference type="Gene3D" id="2.120.10.70">
    <property type="entry name" value="Fucose-specific lectin"/>
    <property type="match status" value="1"/>
</dbReference>
<name>A0ABV6YQZ6_UNCEI</name>
<dbReference type="EMBL" id="JBHPEI010000140">
    <property type="protein sequence ID" value="MFC1800382.1"/>
    <property type="molecule type" value="Genomic_DNA"/>
</dbReference>
<dbReference type="InterPro" id="IPR013783">
    <property type="entry name" value="Ig-like_fold"/>
</dbReference>
<dbReference type="PANTHER" id="PTHR36842">
    <property type="entry name" value="PROTEIN TOLB HOMOLOG"/>
    <property type="match status" value="1"/>
</dbReference>
<dbReference type="Gene3D" id="2.60.40.10">
    <property type="entry name" value="Immunoglobulins"/>
    <property type="match status" value="1"/>
</dbReference>
<dbReference type="Proteomes" id="UP001594288">
    <property type="component" value="Unassembled WGS sequence"/>
</dbReference>
<gene>
    <name evidence="1" type="ORF">ACFL2Z_05720</name>
</gene>
<evidence type="ECO:0000313" key="1">
    <source>
        <dbReference type="EMBL" id="MFC1800382.1"/>
    </source>
</evidence>
<dbReference type="SUPFAM" id="SSF89372">
    <property type="entry name" value="Fucose-specific lectin"/>
    <property type="match status" value="4"/>
</dbReference>
<organism evidence="1 2">
    <name type="scientific">Eiseniibacteriota bacterium</name>
    <dbReference type="NCBI Taxonomy" id="2212470"/>
    <lineage>
        <taxon>Bacteria</taxon>
        <taxon>Candidatus Eiseniibacteriota</taxon>
    </lineage>
</organism>
<feature type="non-terminal residue" evidence="1">
    <location>
        <position position="795"/>
    </location>
</feature>
<keyword evidence="2" id="KW-1185">Reference proteome</keyword>
<reference evidence="1 2" key="1">
    <citation type="submission" date="2024-09" db="EMBL/GenBank/DDBJ databases">
        <authorList>
            <person name="D'Angelo T."/>
        </authorList>
    </citation>
    <scope>NUCLEOTIDE SEQUENCE [LARGE SCALE GENOMIC DNA]</scope>
    <source>
        <strain evidence="1">SAG AM-311-F02</strain>
    </source>
</reference>